<dbReference type="EC" id="4.2.2.29" evidence="7"/>
<comment type="catalytic activity">
    <reaction evidence="7">
        <text>a peptidoglycan chain = a peptidoglycan chain with N-acetyl-1,6-anhydromuramyl-[peptide] at the reducing end + a peptidoglycan chain with N-acetylglucosamine at the non-reducing end.</text>
        <dbReference type="EC" id="4.2.2.29"/>
    </reaction>
</comment>
<comment type="caution">
    <text evidence="8">The sequence shown here is derived from an EMBL/GenBank/DDBJ whole genome shotgun (WGS) entry which is preliminary data.</text>
</comment>
<dbReference type="InterPro" id="IPR003770">
    <property type="entry name" value="MLTG-like"/>
</dbReference>
<dbReference type="Pfam" id="PF02618">
    <property type="entry name" value="YceG"/>
    <property type="match status" value="1"/>
</dbReference>
<dbReference type="GO" id="GO:0009252">
    <property type="term" value="P:peptidoglycan biosynthetic process"/>
    <property type="evidence" value="ECO:0007669"/>
    <property type="project" value="UniProtKB-UniRule"/>
</dbReference>
<evidence type="ECO:0000256" key="1">
    <source>
        <dbReference type="ARBA" id="ARBA00022475"/>
    </source>
</evidence>
<evidence type="ECO:0000256" key="6">
    <source>
        <dbReference type="ARBA" id="ARBA00023316"/>
    </source>
</evidence>
<keyword evidence="3 7" id="KW-1133">Transmembrane helix</keyword>
<comment type="similarity">
    <text evidence="7">Belongs to the transglycosylase MltG family.</text>
</comment>
<proteinExistence type="inferred from homology"/>
<evidence type="ECO:0000256" key="7">
    <source>
        <dbReference type="HAMAP-Rule" id="MF_02065"/>
    </source>
</evidence>
<evidence type="ECO:0000256" key="5">
    <source>
        <dbReference type="ARBA" id="ARBA00023239"/>
    </source>
</evidence>
<feature type="site" description="Important for catalytic activity" evidence="7">
    <location>
        <position position="214"/>
    </location>
</feature>
<keyword evidence="1 7" id="KW-1003">Cell membrane</keyword>
<dbReference type="Proteomes" id="UP000647416">
    <property type="component" value="Unassembled WGS sequence"/>
</dbReference>
<evidence type="ECO:0000256" key="4">
    <source>
        <dbReference type="ARBA" id="ARBA00023136"/>
    </source>
</evidence>
<sequence>MKKFIFIIIIALAVFAVYPYASEFFVKTDKIGEDVVFTVASGENAKDIAKNLKANGLIKNEILFSLKLKTTNSATKLRSGTFNLNTGMSLSTIITKLTTEGGGDSFTLVVPEGYSAEQIAQKLENDGIMSADAFLSAMSDEYGYDFIKKIPDREFKYKLQGFLFPQTYEFFKTAAAHEIIDTMLGEFEKQYSKIGDIKNIDYDTVVLASLVEREAKLDSERGKIAGVIKNRLNENMLLQIDATVVYAITNGLYNADKVYYKDLENPSPYNTYKYKGLPVGAICNPGIKSLKAALMPDIHKYKFYHTDENKKDGSHIFTENYDEHMASQ</sequence>
<evidence type="ECO:0000256" key="3">
    <source>
        <dbReference type="ARBA" id="ARBA00022989"/>
    </source>
</evidence>
<keyword evidence="2 7" id="KW-0812">Transmembrane</keyword>
<protein>
    <recommendedName>
        <fullName evidence="7">Endolytic murein transglycosylase</fullName>
        <ecNumber evidence="7">4.2.2.29</ecNumber>
    </recommendedName>
    <alternativeName>
        <fullName evidence="7">Peptidoglycan lytic transglycosylase</fullName>
    </alternativeName>
    <alternativeName>
        <fullName evidence="7">Peptidoglycan polymerization terminase</fullName>
    </alternativeName>
</protein>
<keyword evidence="9" id="KW-1185">Reference proteome</keyword>
<dbReference type="RefSeq" id="WP_262431906.1">
    <property type="nucleotide sequence ID" value="NZ_JACRTE010000005.1"/>
</dbReference>
<keyword evidence="4 7" id="KW-0472">Membrane</keyword>
<dbReference type="HAMAP" id="MF_02065">
    <property type="entry name" value="MltG"/>
    <property type="match status" value="1"/>
</dbReference>
<dbReference type="PANTHER" id="PTHR30518:SF2">
    <property type="entry name" value="ENDOLYTIC MUREIN TRANSGLYCOSYLASE"/>
    <property type="match status" value="1"/>
</dbReference>
<dbReference type="Gene3D" id="3.30.1490.480">
    <property type="entry name" value="Endolytic murein transglycosylase"/>
    <property type="match status" value="2"/>
</dbReference>
<dbReference type="CDD" id="cd08010">
    <property type="entry name" value="MltG_like"/>
    <property type="match status" value="1"/>
</dbReference>
<comment type="function">
    <text evidence="7">Functions as a peptidoglycan terminase that cleaves nascent peptidoglycan strands endolytically to terminate their elongation.</text>
</comment>
<dbReference type="AlphaFoldDB" id="A0A926ITC4"/>
<dbReference type="GO" id="GO:0005886">
    <property type="term" value="C:plasma membrane"/>
    <property type="evidence" value="ECO:0007669"/>
    <property type="project" value="UniProtKB-UniRule"/>
</dbReference>
<evidence type="ECO:0000313" key="9">
    <source>
        <dbReference type="Proteomes" id="UP000647416"/>
    </source>
</evidence>
<organism evidence="8 9">
    <name type="scientific">Qingrenia yutianensis</name>
    <dbReference type="NCBI Taxonomy" id="2763676"/>
    <lineage>
        <taxon>Bacteria</taxon>
        <taxon>Bacillati</taxon>
        <taxon>Bacillota</taxon>
        <taxon>Clostridia</taxon>
        <taxon>Eubacteriales</taxon>
        <taxon>Oscillospiraceae</taxon>
        <taxon>Qingrenia</taxon>
    </lineage>
</organism>
<keyword evidence="6 7" id="KW-0961">Cell wall biogenesis/degradation</keyword>
<name>A0A926ITC4_9FIRM</name>
<dbReference type="EMBL" id="JACRTE010000005">
    <property type="protein sequence ID" value="MBC8596430.1"/>
    <property type="molecule type" value="Genomic_DNA"/>
</dbReference>
<dbReference type="PANTHER" id="PTHR30518">
    <property type="entry name" value="ENDOLYTIC MUREIN TRANSGLYCOSYLASE"/>
    <property type="match status" value="1"/>
</dbReference>
<dbReference type="GO" id="GO:0008932">
    <property type="term" value="F:lytic endotransglycosylase activity"/>
    <property type="evidence" value="ECO:0007669"/>
    <property type="project" value="UniProtKB-UniRule"/>
</dbReference>
<evidence type="ECO:0000313" key="8">
    <source>
        <dbReference type="EMBL" id="MBC8596430.1"/>
    </source>
</evidence>
<evidence type="ECO:0000256" key="2">
    <source>
        <dbReference type="ARBA" id="ARBA00022692"/>
    </source>
</evidence>
<dbReference type="NCBIfam" id="TIGR00247">
    <property type="entry name" value="endolytic transglycosylase MltG"/>
    <property type="match status" value="1"/>
</dbReference>
<reference evidence="8" key="1">
    <citation type="submission" date="2020-08" db="EMBL/GenBank/DDBJ databases">
        <title>Genome public.</title>
        <authorList>
            <person name="Liu C."/>
            <person name="Sun Q."/>
        </authorList>
    </citation>
    <scope>NUCLEOTIDE SEQUENCE</scope>
    <source>
        <strain evidence="8">NSJ-50</strain>
    </source>
</reference>
<dbReference type="GO" id="GO:0071555">
    <property type="term" value="P:cell wall organization"/>
    <property type="evidence" value="ECO:0007669"/>
    <property type="project" value="UniProtKB-KW"/>
</dbReference>
<keyword evidence="5 7" id="KW-0456">Lyase</keyword>
<gene>
    <name evidence="7 8" type="primary">mltG</name>
    <name evidence="8" type="ORF">H8706_06065</name>
</gene>
<accession>A0A926ITC4</accession>